<evidence type="ECO:0000313" key="13">
    <source>
        <dbReference type="Proteomes" id="UP001058290"/>
    </source>
</evidence>
<dbReference type="InterPro" id="IPR036563">
    <property type="entry name" value="MoaE_sf"/>
</dbReference>
<dbReference type="Gene3D" id="3.90.1170.40">
    <property type="entry name" value="Molybdopterin biosynthesis MoaE subunit"/>
    <property type="match status" value="1"/>
</dbReference>
<comment type="catalytic activity">
    <reaction evidence="11">
        <text>2 [molybdopterin-synthase sulfur-carrier protein]-C-terminal-Gly-aminoethanethioate + cyclic pyranopterin phosphate + H2O = molybdopterin + 2 [molybdopterin-synthase sulfur-carrier protein]-C-terminal Gly-Gly + 2 H(+)</text>
        <dbReference type="Rhea" id="RHEA:26333"/>
        <dbReference type="Rhea" id="RHEA-COMP:12202"/>
        <dbReference type="Rhea" id="RHEA-COMP:19907"/>
        <dbReference type="ChEBI" id="CHEBI:15377"/>
        <dbReference type="ChEBI" id="CHEBI:15378"/>
        <dbReference type="ChEBI" id="CHEBI:58698"/>
        <dbReference type="ChEBI" id="CHEBI:59648"/>
        <dbReference type="ChEBI" id="CHEBI:90778"/>
        <dbReference type="ChEBI" id="CHEBI:232372"/>
        <dbReference type="EC" id="2.8.1.12"/>
    </reaction>
</comment>
<dbReference type="EC" id="2.8.1.12" evidence="3"/>
<accession>A0ABY6A228</accession>
<keyword evidence="12" id="KW-0808">Transferase</keyword>
<comment type="subunit">
    <text evidence="6">Heterotetramer of 2 MoaD subunits and 2 MoaE subunits. Also stable as homodimer. The enzyme changes between these two forms during catalysis.</text>
</comment>
<protein>
    <recommendedName>
        <fullName evidence="4">Molybdopterin synthase catalytic subunit</fullName>
        <ecNumber evidence="3">2.8.1.12</ecNumber>
    </recommendedName>
    <alternativeName>
        <fullName evidence="9">MPT synthase subunit 2</fullName>
    </alternativeName>
    <alternativeName>
        <fullName evidence="7">Molybdenum cofactor biosynthesis protein E</fullName>
    </alternativeName>
    <alternativeName>
        <fullName evidence="8">Molybdopterin-converting factor large subunit</fullName>
    </alternativeName>
    <alternativeName>
        <fullName evidence="10">Molybdopterin-converting factor subunit 2</fullName>
    </alternativeName>
</protein>
<dbReference type="NCBIfam" id="NF007959">
    <property type="entry name" value="PRK10678.1"/>
    <property type="match status" value="1"/>
</dbReference>
<gene>
    <name evidence="12" type="primary">moaE</name>
    <name evidence="12" type="ORF">N4T19_21945</name>
</gene>
<sequence length="158" mass="17486">MLHTHIAVQTADFDVSEELRLLRAADGRIGAVCSFVGTVRDRNAGSEVATMELEHYPGMTEKSIAQMVEAASQRFDIFGARIIHRVGLLAPGDQIVLVAVSSAHRGESFQACEFLMDYLKTEAPFWKKEDTPQGARWVDARVSDEAAMARWGLPQHQS</sequence>
<evidence type="ECO:0000256" key="9">
    <source>
        <dbReference type="ARBA" id="ARBA00030781"/>
    </source>
</evidence>
<evidence type="ECO:0000256" key="5">
    <source>
        <dbReference type="ARBA" id="ARBA00023150"/>
    </source>
</evidence>
<dbReference type="SUPFAM" id="SSF54690">
    <property type="entry name" value="Molybdopterin synthase subunit MoaE"/>
    <property type="match status" value="1"/>
</dbReference>
<keyword evidence="5" id="KW-0501">Molybdenum cofactor biosynthesis</keyword>
<comment type="similarity">
    <text evidence="2">Belongs to the MoaE family.</text>
</comment>
<proteinExistence type="inferred from homology"/>
<name>A0ABY6A228_9BURK</name>
<evidence type="ECO:0000256" key="11">
    <source>
        <dbReference type="ARBA" id="ARBA00049878"/>
    </source>
</evidence>
<organism evidence="12 13">
    <name type="scientific">Comamonas squillarum</name>
    <dbReference type="NCBI Taxonomy" id="2977320"/>
    <lineage>
        <taxon>Bacteria</taxon>
        <taxon>Pseudomonadati</taxon>
        <taxon>Pseudomonadota</taxon>
        <taxon>Betaproteobacteria</taxon>
        <taxon>Burkholderiales</taxon>
        <taxon>Comamonadaceae</taxon>
        <taxon>Comamonas</taxon>
    </lineage>
</organism>
<evidence type="ECO:0000256" key="7">
    <source>
        <dbReference type="ARBA" id="ARBA00029745"/>
    </source>
</evidence>
<dbReference type="PANTHER" id="PTHR23404">
    <property type="entry name" value="MOLYBDOPTERIN SYNTHASE RELATED"/>
    <property type="match status" value="1"/>
</dbReference>
<dbReference type="GO" id="GO:0030366">
    <property type="term" value="F:molybdopterin synthase activity"/>
    <property type="evidence" value="ECO:0007669"/>
    <property type="project" value="UniProtKB-EC"/>
</dbReference>
<evidence type="ECO:0000256" key="3">
    <source>
        <dbReference type="ARBA" id="ARBA00011950"/>
    </source>
</evidence>
<evidence type="ECO:0000256" key="8">
    <source>
        <dbReference type="ARBA" id="ARBA00030407"/>
    </source>
</evidence>
<evidence type="ECO:0000256" key="10">
    <source>
        <dbReference type="ARBA" id="ARBA00032474"/>
    </source>
</evidence>
<evidence type="ECO:0000256" key="6">
    <source>
        <dbReference type="ARBA" id="ARBA00026066"/>
    </source>
</evidence>
<comment type="pathway">
    <text evidence="1">Cofactor biosynthesis; molybdopterin biosynthesis.</text>
</comment>
<reference evidence="12" key="1">
    <citation type="submission" date="2022-09" db="EMBL/GenBank/DDBJ databases">
        <title>Bacterial diversity in gut of crayfish and pufferfish.</title>
        <authorList>
            <person name="Huang Y."/>
        </authorList>
    </citation>
    <scope>NUCLEOTIDE SEQUENCE</scope>
    <source>
        <strain evidence="12">PR12</strain>
    </source>
</reference>
<evidence type="ECO:0000313" key="12">
    <source>
        <dbReference type="EMBL" id="UXC18316.1"/>
    </source>
</evidence>
<dbReference type="RefSeq" id="WP_116924788.1">
    <property type="nucleotide sequence ID" value="NZ_CP104377.1"/>
</dbReference>
<evidence type="ECO:0000256" key="1">
    <source>
        <dbReference type="ARBA" id="ARBA00005046"/>
    </source>
</evidence>
<dbReference type="Proteomes" id="UP001058290">
    <property type="component" value="Chromosome"/>
</dbReference>
<dbReference type="EMBL" id="CP104377">
    <property type="protein sequence ID" value="UXC18316.1"/>
    <property type="molecule type" value="Genomic_DNA"/>
</dbReference>
<keyword evidence="13" id="KW-1185">Reference proteome</keyword>
<evidence type="ECO:0000256" key="4">
    <source>
        <dbReference type="ARBA" id="ARBA00013858"/>
    </source>
</evidence>
<dbReference type="InterPro" id="IPR003448">
    <property type="entry name" value="Mopterin_biosynth_MoaE"/>
</dbReference>
<evidence type="ECO:0000256" key="2">
    <source>
        <dbReference type="ARBA" id="ARBA00005426"/>
    </source>
</evidence>
<dbReference type="Pfam" id="PF02391">
    <property type="entry name" value="MoaE"/>
    <property type="match status" value="1"/>
</dbReference>
<dbReference type="CDD" id="cd00756">
    <property type="entry name" value="MoaE"/>
    <property type="match status" value="1"/>
</dbReference>